<protein>
    <submittedName>
        <fullName evidence="2">Uncharacterized protein</fullName>
    </submittedName>
</protein>
<dbReference type="EMBL" id="MTEJ01000656">
    <property type="protein sequence ID" value="OQX00324.1"/>
    <property type="molecule type" value="Genomic_DNA"/>
</dbReference>
<evidence type="ECO:0000313" key="3">
    <source>
        <dbReference type="Proteomes" id="UP000192491"/>
    </source>
</evidence>
<gene>
    <name evidence="2" type="ORF">BWK73_48750</name>
</gene>
<evidence type="ECO:0000256" key="1">
    <source>
        <dbReference type="SAM" id="Coils"/>
    </source>
</evidence>
<feature type="coiled-coil region" evidence="1">
    <location>
        <begin position="27"/>
        <end position="66"/>
    </location>
</feature>
<name>A0A1Y1Q953_9GAMM</name>
<proteinExistence type="predicted"/>
<accession>A0A1Y1Q953</accession>
<reference evidence="2 3" key="1">
    <citation type="submission" date="2017-01" db="EMBL/GenBank/DDBJ databases">
        <title>Novel large sulfur bacteria in the metagenomes of groundwater-fed chemosynthetic microbial mats in the Lake Huron basin.</title>
        <authorList>
            <person name="Sharrar A.M."/>
            <person name="Flood B.E."/>
            <person name="Bailey J.V."/>
            <person name="Jones D.S."/>
            <person name="Biddanda B."/>
            <person name="Ruberg S.A."/>
            <person name="Marcus D.N."/>
            <person name="Dick G.J."/>
        </authorList>
    </citation>
    <scope>NUCLEOTIDE SEQUENCE [LARGE SCALE GENOMIC DNA]</scope>
    <source>
        <strain evidence="2">A8</strain>
    </source>
</reference>
<dbReference type="Proteomes" id="UP000192491">
    <property type="component" value="Unassembled WGS sequence"/>
</dbReference>
<dbReference type="AlphaFoldDB" id="A0A1Y1Q953"/>
<keyword evidence="1" id="KW-0175">Coiled coil</keyword>
<sequence>MTHKLHQEVESAFSQLLQASTHNQEKITQYNATITTLRQQIEKQLSEQEKQQAIEQTDENTALESEQKIIINNVALETVRNVVIYTDCQALQQHITDIATHVKAQKTGDACKLLEPMQAKFYLLKARVEHIDHLEKLLLAYQDQIKITQKLKRVAEALNIGNFVDEMGTPPAATEEITQGFFPRSTPPEDHPTLH</sequence>
<organism evidence="2 3">
    <name type="scientific">Thiothrix lacustris</name>
    <dbReference type="NCBI Taxonomy" id="525917"/>
    <lineage>
        <taxon>Bacteria</taxon>
        <taxon>Pseudomonadati</taxon>
        <taxon>Pseudomonadota</taxon>
        <taxon>Gammaproteobacteria</taxon>
        <taxon>Thiotrichales</taxon>
        <taxon>Thiotrichaceae</taxon>
        <taxon>Thiothrix</taxon>
    </lineage>
</organism>
<comment type="caution">
    <text evidence="2">The sequence shown here is derived from an EMBL/GenBank/DDBJ whole genome shotgun (WGS) entry which is preliminary data.</text>
</comment>
<evidence type="ECO:0000313" key="2">
    <source>
        <dbReference type="EMBL" id="OQX00324.1"/>
    </source>
</evidence>